<dbReference type="KEGG" id="vg:28799412"/>
<evidence type="ECO:0000313" key="2">
    <source>
        <dbReference type="Proteomes" id="UP000201588"/>
    </source>
</evidence>
<protein>
    <submittedName>
        <fullName evidence="1">Uncharacterized protein</fullName>
    </submittedName>
</protein>
<dbReference type="GeneID" id="28799412"/>
<dbReference type="RefSeq" id="YP_009275217.1">
    <property type="nucleotide sequence ID" value="NC_030925.1"/>
</dbReference>
<dbReference type="EMBL" id="KU640380">
    <property type="protein sequence ID" value="AMQ66527.1"/>
    <property type="molecule type" value="Genomic_DNA"/>
</dbReference>
<reference evidence="1 2" key="1">
    <citation type="submission" date="2016-01" db="EMBL/GenBank/DDBJ databases">
        <title>Isolation and characterization of bacteriophages from East Africa Rift Valley soda lakes.</title>
        <authorList>
            <person name="van Zyl L.J."/>
            <person name="Nemavhulani S."/>
            <person name="Cowan D.A."/>
            <person name="Trindade M.I."/>
        </authorList>
    </citation>
    <scope>NUCLEOTIDE SEQUENCE [LARGE SCALE GENOMIC DNA]</scope>
</reference>
<name>A0A142F170_9CAUD</name>
<dbReference type="Proteomes" id="UP000201588">
    <property type="component" value="Segment"/>
</dbReference>
<proteinExistence type="predicted"/>
<organism evidence="1 2">
    <name type="scientific">Bacillus phage Shbh1</name>
    <dbReference type="NCBI Taxonomy" id="1796992"/>
    <lineage>
        <taxon>Viruses</taxon>
        <taxon>Duplodnaviria</taxon>
        <taxon>Heunggongvirae</taxon>
        <taxon>Uroviricota</taxon>
        <taxon>Caudoviricetes</taxon>
        <taxon>Herelleviridae</taxon>
        <taxon>Bastillevirinae</taxon>
        <taxon>Shalavirus</taxon>
        <taxon>Shalavirus Shbh1</taxon>
    </lineage>
</organism>
<evidence type="ECO:0000313" key="1">
    <source>
        <dbReference type="EMBL" id="AMQ66527.1"/>
    </source>
</evidence>
<keyword evidence="2" id="KW-1185">Reference proteome</keyword>
<sequence>MKKVVLTNKENGKKIEIQFSFTGRIENLTTIMHNLTPSSNLEGCVLRGLKYDKFVGIENSWNSSYLVMMEITSDEVFMSDLALKYFDYHVSYDIE</sequence>
<accession>A0A142F170</accession>